<keyword evidence="3" id="KW-1185">Reference proteome</keyword>
<dbReference type="AlphaFoldDB" id="A0A7W6RFJ8"/>
<feature type="region of interest" description="Disordered" evidence="1">
    <location>
        <begin position="1"/>
        <end position="38"/>
    </location>
</feature>
<feature type="non-terminal residue" evidence="2">
    <location>
        <position position="78"/>
    </location>
</feature>
<evidence type="ECO:0000256" key="1">
    <source>
        <dbReference type="SAM" id="MobiDB-lite"/>
    </source>
</evidence>
<reference evidence="2 3" key="1">
    <citation type="submission" date="2020-08" db="EMBL/GenBank/DDBJ databases">
        <title>Genome sequencing of Purple Non-Sulfur Bacteria from various extreme environments.</title>
        <authorList>
            <person name="Mayer M."/>
        </authorList>
    </citation>
    <scope>NUCLEOTIDE SEQUENCE [LARGE SCALE GENOMIC DNA]</scope>
    <source>
        <strain evidence="2 3">JA131</strain>
    </source>
</reference>
<evidence type="ECO:0000313" key="2">
    <source>
        <dbReference type="EMBL" id="MBB4267639.1"/>
    </source>
</evidence>
<name>A0A7W6RFJ8_9PROT</name>
<sequence length="78" mass="8039">MTASLARLGEVARRLGGTRPGRPPGARRDPGFGAAIPAPAAPAGHPSVVAADPYSFAVAHRRLAWLLRLSTMTNAGLL</sequence>
<protein>
    <submittedName>
        <fullName evidence="2">Uncharacterized protein</fullName>
    </submittedName>
</protein>
<comment type="caution">
    <text evidence="2">The sequence shown here is derived from an EMBL/GenBank/DDBJ whole genome shotgun (WGS) entry which is preliminary data.</text>
</comment>
<dbReference type="Proteomes" id="UP000554286">
    <property type="component" value="Unassembled WGS sequence"/>
</dbReference>
<organism evidence="2 3">
    <name type="scientific">Roseospira visakhapatnamensis</name>
    <dbReference type="NCBI Taxonomy" id="390880"/>
    <lineage>
        <taxon>Bacteria</taxon>
        <taxon>Pseudomonadati</taxon>
        <taxon>Pseudomonadota</taxon>
        <taxon>Alphaproteobacteria</taxon>
        <taxon>Rhodospirillales</taxon>
        <taxon>Rhodospirillaceae</taxon>
        <taxon>Roseospira</taxon>
    </lineage>
</organism>
<accession>A0A7W6RFJ8</accession>
<gene>
    <name evidence="2" type="ORF">GGD89_003286</name>
</gene>
<evidence type="ECO:0000313" key="3">
    <source>
        <dbReference type="Proteomes" id="UP000554286"/>
    </source>
</evidence>
<proteinExistence type="predicted"/>
<dbReference type="EMBL" id="JACIGK010000030">
    <property type="protein sequence ID" value="MBB4267639.1"/>
    <property type="molecule type" value="Genomic_DNA"/>
</dbReference>